<dbReference type="RefSeq" id="WP_058028862.1">
    <property type="nucleotide sequence ID" value="NZ_CP013187.1"/>
</dbReference>
<reference evidence="1 2" key="1">
    <citation type="submission" date="2015-11" db="EMBL/GenBank/DDBJ databases">
        <authorList>
            <person name="Zhang Y."/>
            <person name="Guo Z."/>
        </authorList>
    </citation>
    <scope>NUCLEOTIDE SEQUENCE [LARGE SCALE GENOMIC DNA]</scope>
    <source>
        <strain evidence="1 2">KCTC 12086</strain>
    </source>
</reference>
<protein>
    <recommendedName>
        <fullName evidence="3">DUF945 domain-containing protein</fullName>
    </recommendedName>
</protein>
<keyword evidence="2" id="KW-1185">Reference proteome</keyword>
<evidence type="ECO:0000313" key="2">
    <source>
        <dbReference type="Proteomes" id="UP000061457"/>
    </source>
</evidence>
<evidence type="ECO:0000313" key="1">
    <source>
        <dbReference type="EMBL" id="ALO41101.1"/>
    </source>
</evidence>
<gene>
    <name evidence="1" type="ORF">PP2015_580</name>
</gene>
<evidence type="ECO:0008006" key="3">
    <source>
        <dbReference type="Google" id="ProtNLM"/>
    </source>
</evidence>
<dbReference type="STRING" id="161398.PP2015_580"/>
<sequence length="307" mass="33828">MKKPLIAIAVIGTIAAGYGVTQYKANEKLNDEIAKQISVFEETSGLSIDYKEANYSLLSQEVSLKDIQFKGPEGEDLAVINQIIIEGYEADKISPYTSMDLQGLRLAQPLIEQAQQTAPSELLNASYDITSSLKYDEASGKSDFDIGFVAGEVASMDMAFSLGNSKSLMEVSLESQKLQSQSPLTMEQELQLQSKMMMAMQELQPQSFNFTFNNKGQFDTVVEKQLSAVQLDKLTFVQQAQMQVDMLPLAEDSKSELMNFVNGLNSLNISMQLNENKAVSQLAMELAGLAQQPEKLAEFLNLQVKGS</sequence>
<dbReference type="OrthoDB" id="9800417at2"/>
<dbReference type="PATRIC" id="fig|161398.10.peg.589"/>
<proteinExistence type="predicted"/>
<organism evidence="1 2">
    <name type="scientific">Pseudoalteromonas phenolica</name>
    <dbReference type="NCBI Taxonomy" id="161398"/>
    <lineage>
        <taxon>Bacteria</taxon>
        <taxon>Pseudomonadati</taxon>
        <taxon>Pseudomonadota</taxon>
        <taxon>Gammaproteobacteria</taxon>
        <taxon>Alteromonadales</taxon>
        <taxon>Pseudoalteromonadaceae</taxon>
        <taxon>Pseudoalteromonas</taxon>
    </lineage>
</organism>
<dbReference type="Proteomes" id="UP000061457">
    <property type="component" value="Chromosome I"/>
</dbReference>
<accession>A0A0S2JYI5</accession>
<dbReference type="KEGG" id="pphe:PP2015_580"/>
<dbReference type="EMBL" id="CP013187">
    <property type="protein sequence ID" value="ALO41101.1"/>
    <property type="molecule type" value="Genomic_DNA"/>
</dbReference>
<name>A0A0S2JYI5_9GAMM</name>
<dbReference type="AlphaFoldDB" id="A0A0S2JYI5"/>